<dbReference type="SUPFAM" id="SSF56436">
    <property type="entry name" value="C-type lectin-like"/>
    <property type="match status" value="1"/>
</dbReference>
<dbReference type="WBParaSite" id="ACRNAN_scaffold2950.g13512.t1">
    <property type="protein sequence ID" value="ACRNAN_scaffold2950.g13512.t1"/>
    <property type="gene ID" value="ACRNAN_scaffold2950.g13512"/>
</dbReference>
<dbReference type="PANTHER" id="PTHR22803">
    <property type="entry name" value="MANNOSE, PHOSPHOLIPASE, LECTIN RECEPTOR RELATED"/>
    <property type="match status" value="1"/>
</dbReference>
<dbReference type="AlphaFoldDB" id="A0A914DL67"/>
<dbReference type="Gene3D" id="3.10.100.10">
    <property type="entry name" value="Mannose-Binding Protein A, subunit A"/>
    <property type="match status" value="1"/>
</dbReference>
<evidence type="ECO:0000313" key="2">
    <source>
        <dbReference type="Proteomes" id="UP000887540"/>
    </source>
</evidence>
<dbReference type="InterPro" id="IPR050111">
    <property type="entry name" value="C-type_lectin/snaclec_domain"/>
</dbReference>
<protein>
    <submittedName>
        <fullName evidence="3">C-type lectin domain-containing protein</fullName>
    </submittedName>
</protein>
<dbReference type="InterPro" id="IPR016186">
    <property type="entry name" value="C-type_lectin-like/link_sf"/>
</dbReference>
<dbReference type="Proteomes" id="UP000887540">
    <property type="component" value="Unplaced"/>
</dbReference>
<dbReference type="InterPro" id="IPR001304">
    <property type="entry name" value="C-type_lectin-like"/>
</dbReference>
<evidence type="ECO:0000259" key="1">
    <source>
        <dbReference type="PROSITE" id="PS50041"/>
    </source>
</evidence>
<organism evidence="2 3">
    <name type="scientific">Acrobeloides nanus</name>
    <dbReference type="NCBI Taxonomy" id="290746"/>
    <lineage>
        <taxon>Eukaryota</taxon>
        <taxon>Metazoa</taxon>
        <taxon>Ecdysozoa</taxon>
        <taxon>Nematoda</taxon>
        <taxon>Chromadorea</taxon>
        <taxon>Rhabditida</taxon>
        <taxon>Tylenchina</taxon>
        <taxon>Cephalobomorpha</taxon>
        <taxon>Cephaloboidea</taxon>
        <taxon>Cephalobidae</taxon>
        <taxon>Acrobeloides</taxon>
    </lineage>
</organism>
<name>A0A914DL67_9BILA</name>
<dbReference type="Pfam" id="PF00059">
    <property type="entry name" value="Lectin_C"/>
    <property type="match status" value="1"/>
</dbReference>
<accession>A0A914DL67</accession>
<evidence type="ECO:0000313" key="3">
    <source>
        <dbReference type="WBParaSite" id="ACRNAN_scaffold2950.g13512.t1"/>
    </source>
</evidence>
<dbReference type="CDD" id="cd00037">
    <property type="entry name" value="CLECT"/>
    <property type="match status" value="1"/>
</dbReference>
<dbReference type="SMART" id="SM00034">
    <property type="entry name" value="CLECT"/>
    <property type="match status" value="1"/>
</dbReference>
<dbReference type="PROSITE" id="PS50041">
    <property type="entry name" value="C_TYPE_LECTIN_2"/>
    <property type="match status" value="1"/>
</dbReference>
<reference evidence="3" key="1">
    <citation type="submission" date="2022-11" db="UniProtKB">
        <authorList>
            <consortium name="WormBaseParasite"/>
        </authorList>
    </citation>
    <scope>IDENTIFICATION</scope>
</reference>
<proteinExistence type="predicted"/>
<sequence length="148" mass="16380">MVGDFNSAERACTEVGGHLVSICNAFENNILAEVAIGKLQAYGTKDFWIGYNDQFNKGVWNWTSSSNCTYTNWNGDQPGNSDCASFQISGGKWQGSDCTTPKAFVCEAYSENQSVKPMCKNGYTYYSEWNTCYKSVTTTQGCLTKNLD</sequence>
<keyword evidence="2" id="KW-1185">Reference proteome</keyword>
<feature type="domain" description="C-type lectin" evidence="1">
    <location>
        <begin position="5"/>
        <end position="107"/>
    </location>
</feature>
<dbReference type="InterPro" id="IPR016187">
    <property type="entry name" value="CTDL_fold"/>
</dbReference>